<feature type="coiled-coil region" evidence="1">
    <location>
        <begin position="160"/>
        <end position="187"/>
    </location>
</feature>
<keyword evidence="1" id="KW-0175">Coiled coil</keyword>
<organism evidence="2 3">
    <name type="scientific">Symbiodinium pilosum</name>
    <name type="common">Dinoflagellate</name>
    <dbReference type="NCBI Taxonomy" id="2952"/>
    <lineage>
        <taxon>Eukaryota</taxon>
        <taxon>Sar</taxon>
        <taxon>Alveolata</taxon>
        <taxon>Dinophyceae</taxon>
        <taxon>Suessiales</taxon>
        <taxon>Symbiodiniaceae</taxon>
        <taxon>Symbiodinium</taxon>
    </lineage>
</organism>
<evidence type="ECO:0000256" key="1">
    <source>
        <dbReference type="SAM" id="Coils"/>
    </source>
</evidence>
<sequence length="293" mass="34219">MTHQWFAYLTKEVFKVEKFGEHQRIKSLEQLKSRLRLHHTYDELMDRWHRMDNLNAGLDEAVSNKMILRQAVEHAESLLNKQIEAEFHKNFQKETKQLLFQAAKARADLVGQVETQVRHRGVLRAELLMHLSEFSDKLKAWHPKITKKFQEAIHSLKSAKRQADNRKRGADDTLAKLKLQMQRLQSELDQMLTPYTGDQLHVEVDFNTFEVTSCPQKPLLVSRILATVAEREDSIIPSNVLSAVKDLISRRPLERLQQTQALVPEHPIWQDVSRVRELLDFDAIQSRFAHKVP</sequence>
<dbReference type="EMBL" id="CAJNIZ010032458">
    <property type="protein sequence ID" value="CAE7537709.1"/>
    <property type="molecule type" value="Genomic_DNA"/>
</dbReference>
<dbReference type="OrthoDB" id="439073at2759"/>
<dbReference type="AlphaFoldDB" id="A0A812TUM3"/>
<evidence type="ECO:0000313" key="3">
    <source>
        <dbReference type="Proteomes" id="UP000649617"/>
    </source>
</evidence>
<proteinExistence type="predicted"/>
<keyword evidence="3" id="KW-1185">Reference proteome</keyword>
<protein>
    <submittedName>
        <fullName evidence="2">Uncharacterized protein</fullName>
    </submittedName>
</protein>
<dbReference type="Proteomes" id="UP000649617">
    <property type="component" value="Unassembled WGS sequence"/>
</dbReference>
<gene>
    <name evidence="2" type="ORF">SPIL2461_LOCUS14220</name>
</gene>
<comment type="caution">
    <text evidence="2">The sequence shown here is derived from an EMBL/GenBank/DDBJ whole genome shotgun (WGS) entry which is preliminary data.</text>
</comment>
<evidence type="ECO:0000313" key="2">
    <source>
        <dbReference type="EMBL" id="CAE7537709.1"/>
    </source>
</evidence>
<accession>A0A812TUM3</accession>
<reference evidence="2" key="1">
    <citation type="submission" date="2021-02" db="EMBL/GenBank/DDBJ databases">
        <authorList>
            <person name="Dougan E. K."/>
            <person name="Rhodes N."/>
            <person name="Thang M."/>
            <person name="Chan C."/>
        </authorList>
    </citation>
    <scope>NUCLEOTIDE SEQUENCE</scope>
</reference>
<name>A0A812TUM3_SYMPI</name>